<organism evidence="8 9">
    <name type="scientific">Reticulibacter mediterranei</name>
    <dbReference type="NCBI Taxonomy" id="2778369"/>
    <lineage>
        <taxon>Bacteria</taxon>
        <taxon>Bacillati</taxon>
        <taxon>Chloroflexota</taxon>
        <taxon>Ktedonobacteria</taxon>
        <taxon>Ktedonobacterales</taxon>
        <taxon>Reticulibacteraceae</taxon>
        <taxon>Reticulibacter</taxon>
    </lineage>
</organism>
<evidence type="ECO:0000313" key="8">
    <source>
        <dbReference type="EMBL" id="GHO91094.1"/>
    </source>
</evidence>
<dbReference type="EMBL" id="BNJK01000001">
    <property type="protein sequence ID" value="GHO91094.1"/>
    <property type="molecule type" value="Genomic_DNA"/>
</dbReference>
<keyword evidence="6 7" id="KW-0503">Monooxygenase</keyword>
<keyword evidence="4 7" id="KW-0560">Oxidoreductase</keyword>
<dbReference type="GO" id="GO:0004497">
    <property type="term" value="F:monooxygenase activity"/>
    <property type="evidence" value="ECO:0007669"/>
    <property type="project" value="UniProtKB-KW"/>
</dbReference>
<dbReference type="PANTHER" id="PTHR46696">
    <property type="entry name" value="P450, PUTATIVE (EUROFUNG)-RELATED"/>
    <property type="match status" value="1"/>
</dbReference>
<proteinExistence type="inferred from homology"/>
<keyword evidence="3 7" id="KW-0479">Metal-binding</keyword>
<dbReference type="Gene3D" id="1.10.630.10">
    <property type="entry name" value="Cytochrome P450"/>
    <property type="match status" value="1"/>
</dbReference>
<dbReference type="InterPro" id="IPR001128">
    <property type="entry name" value="Cyt_P450"/>
</dbReference>
<keyword evidence="5 7" id="KW-0408">Iron</keyword>
<dbReference type="GO" id="GO:0016705">
    <property type="term" value="F:oxidoreductase activity, acting on paired donors, with incorporation or reduction of molecular oxygen"/>
    <property type="evidence" value="ECO:0007669"/>
    <property type="project" value="InterPro"/>
</dbReference>
<comment type="caution">
    <text evidence="8">The sequence shown here is derived from an EMBL/GenBank/DDBJ whole genome shotgun (WGS) entry which is preliminary data.</text>
</comment>
<keyword evidence="2 7" id="KW-0349">Heme</keyword>
<dbReference type="GO" id="GO:0020037">
    <property type="term" value="F:heme binding"/>
    <property type="evidence" value="ECO:0007669"/>
    <property type="project" value="InterPro"/>
</dbReference>
<protein>
    <submittedName>
        <fullName evidence="8">Cytochrome P450</fullName>
    </submittedName>
</protein>
<comment type="similarity">
    <text evidence="1 7">Belongs to the cytochrome P450 family.</text>
</comment>
<dbReference type="GO" id="GO:0005506">
    <property type="term" value="F:iron ion binding"/>
    <property type="evidence" value="ECO:0007669"/>
    <property type="project" value="InterPro"/>
</dbReference>
<reference evidence="8" key="1">
    <citation type="submission" date="2020-10" db="EMBL/GenBank/DDBJ databases">
        <title>Taxonomic study of unclassified bacteria belonging to the class Ktedonobacteria.</title>
        <authorList>
            <person name="Yabe S."/>
            <person name="Wang C.M."/>
            <person name="Zheng Y."/>
            <person name="Sakai Y."/>
            <person name="Cavaletti L."/>
            <person name="Monciardini P."/>
            <person name="Donadio S."/>
        </authorList>
    </citation>
    <scope>NUCLEOTIDE SEQUENCE</scope>
    <source>
        <strain evidence="8">ID150040</strain>
    </source>
</reference>
<name>A0A8J3I910_9CHLR</name>
<dbReference type="PANTHER" id="PTHR46696:SF1">
    <property type="entry name" value="CYTOCHROME P450 YJIB-RELATED"/>
    <property type="match status" value="1"/>
</dbReference>
<evidence type="ECO:0000256" key="1">
    <source>
        <dbReference type="ARBA" id="ARBA00010617"/>
    </source>
</evidence>
<keyword evidence="9" id="KW-1185">Reference proteome</keyword>
<dbReference type="PRINTS" id="PR00359">
    <property type="entry name" value="BP450"/>
</dbReference>
<evidence type="ECO:0000256" key="2">
    <source>
        <dbReference type="ARBA" id="ARBA00022617"/>
    </source>
</evidence>
<evidence type="ECO:0000256" key="5">
    <source>
        <dbReference type="ARBA" id="ARBA00023004"/>
    </source>
</evidence>
<dbReference type="PROSITE" id="PS00086">
    <property type="entry name" value="CYTOCHROME_P450"/>
    <property type="match status" value="1"/>
</dbReference>
<dbReference type="Proteomes" id="UP000597444">
    <property type="component" value="Unassembled WGS sequence"/>
</dbReference>
<dbReference type="RefSeq" id="WP_220202014.1">
    <property type="nucleotide sequence ID" value="NZ_BNJK01000001.1"/>
</dbReference>
<evidence type="ECO:0000313" key="9">
    <source>
        <dbReference type="Proteomes" id="UP000597444"/>
    </source>
</evidence>
<accession>A0A8J3I910</accession>
<dbReference type="CDD" id="cd11029">
    <property type="entry name" value="CYP107-like"/>
    <property type="match status" value="1"/>
</dbReference>
<sequence length="405" mass="45340">MSQSTELNLASSVFKANPYPAFARLRAYDPIHQLTSFGQQRTWLITRYAEAELVLRDERFVKDRQHVFSSARLPHVASSPPSFTDLMDMSIVDFDPPDHTRLRSLVNPFFTPRQMERWRNRAQEVVDELIDSVETKRSMDLIEDFAAILPLRIILEILGVPAEDGPMLHEWTRVVADSLGDPVASQQIGGVLQDFYAYLLALIEDKRKMSDGTLISRLIHAEAEDNQISAREVVTMTFLLITAGHDTADNLIGNGMLALLTHPEQLALLKANPGLLKSAVEELLRYRSPFMLATMRWASEDVELGGVLIQRGDSVLVSPASANRDGEVFAEPDTLNIARLENAHIAFGKGIHYCLGAPLARLEGQVAISTLLRRLPNLRLQVEPEALEWRPGSLIQGLRHLPVVF</sequence>
<dbReference type="InterPro" id="IPR002397">
    <property type="entry name" value="Cyt_P450_B"/>
</dbReference>
<dbReference type="Pfam" id="PF00067">
    <property type="entry name" value="p450"/>
    <property type="match status" value="1"/>
</dbReference>
<evidence type="ECO:0000256" key="4">
    <source>
        <dbReference type="ARBA" id="ARBA00023002"/>
    </source>
</evidence>
<dbReference type="AlphaFoldDB" id="A0A8J3I910"/>
<dbReference type="InterPro" id="IPR036396">
    <property type="entry name" value="Cyt_P450_sf"/>
</dbReference>
<evidence type="ECO:0000256" key="7">
    <source>
        <dbReference type="RuleBase" id="RU000461"/>
    </source>
</evidence>
<evidence type="ECO:0000256" key="6">
    <source>
        <dbReference type="ARBA" id="ARBA00023033"/>
    </source>
</evidence>
<gene>
    <name evidence="8" type="ORF">KSF_011420</name>
</gene>
<dbReference type="FunFam" id="1.10.630.10:FF:000018">
    <property type="entry name" value="Cytochrome P450 monooxygenase"/>
    <property type="match status" value="1"/>
</dbReference>
<evidence type="ECO:0000256" key="3">
    <source>
        <dbReference type="ARBA" id="ARBA00022723"/>
    </source>
</evidence>
<dbReference type="SUPFAM" id="SSF48264">
    <property type="entry name" value="Cytochrome P450"/>
    <property type="match status" value="1"/>
</dbReference>
<dbReference type="InterPro" id="IPR017972">
    <property type="entry name" value="Cyt_P450_CS"/>
</dbReference>